<organism evidence="3 4">
    <name type="scientific">Flavobacterium branchiarum</name>
    <dbReference type="NCBI Taxonomy" id="1114870"/>
    <lineage>
        <taxon>Bacteria</taxon>
        <taxon>Pseudomonadati</taxon>
        <taxon>Bacteroidota</taxon>
        <taxon>Flavobacteriia</taxon>
        <taxon>Flavobacteriales</taxon>
        <taxon>Flavobacteriaceae</taxon>
        <taxon>Flavobacterium</taxon>
    </lineage>
</organism>
<keyword evidence="4" id="KW-1185">Reference proteome</keyword>
<comment type="caution">
    <text evidence="3">The sequence shown here is derived from an EMBL/GenBank/DDBJ whole genome shotgun (WGS) entry which is preliminary data.</text>
</comment>
<dbReference type="Pfam" id="PF13884">
    <property type="entry name" value="Peptidase_S74"/>
    <property type="match status" value="1"/>
</dbReference>
<evidence type="ECO:0000256" key="1">
    <source>
        <dbReference type="SAM" id="SignalP"/>
    </source>
</evidence>
<feature type="signal peptide" evidence="1">
    <location>
        <begin position="1"/>
        <end position="18"/>
    </location>
</feature>
<accession>A0ABV5FQW6</accession>
<name>A0ABV5FQW6_9FLAO</name>
<feature type="domain" description="Peptidase S74" evidence="2">
    <location>
        <begin position="814"/>
        <end position="907"/>
    </location>
</feature>
<dbReference type="PROSITE" id="PS51688">
    <property type="entry name" value="ICA"/>
    <property type="match status" value="1"/>
</dbReference>
<protein>
    <submittedName>
        <fullName evidence="3">Tail fiber domain-containing protein</fullName>
    </submittedName>
</protein>
<sequence>MKKLFIFLFLTACLAVSAQGTIPAYSTVKLTKTMLGTPLDSALVKGANGIVKHLPVSEIKGTTNLDQLATPTGITVFSSTGNDAVLPLATTTNAGLQSPADKTKLDGLSNFDPTTINNTLATKVDKVSGKGLSTEDYTTAEKTKLAGIATGATANDTDANLKNRANHTGTQAISTVIGLQAAIDAKLNLSLVGANNGVAPLDAGGKVPFANLPASLMIYKSMWDAAGNTPTLSDATGVVGWVYKVSVGGTINLGSGNITFLAADFLIHNGTKWERSPGTDAVVSVNGQQGIVTLTTSNIADSANKRYQTDLQQSVNDASSSIQTQLNGKQAVLGFTPYNATNPAGYISSYTETDPTVPVYSKSLTSFDVIAANADSRYKLTFTEKTAFNKDFGSTSGTVAQGNDGRISNGQTAFGWGSHAGLYPLYNGTGATGTWGINISGLAANSTKWNGENFGVHTSEVPINLLGYNVSTARWEPKTSAESRSFLGINDGSTLNNNISGNAGSATYWGNRTADLDALDNGIDYFVTRTSGFIKLSSVGGVQVRLGLGSNAYSSIAYLPLTGGDITNNLGVNAGYGFGFTLLDGFSITRQSGFTQFNYGGNSKMELSSTGINVKGNIGSDGYFSLNTNIDNDSSGNPWYGLGKKTDSYVNLNGWAGIRLKTYGGSVSINQDGSTSFPGTTTATSFVTAGGTSSQFVKGDGSLTSAVNGTTAAFTDKISNTGGGVNFKGANVSSNTIENLFAQAAVNIGDNSRLLFGTSNADGRLILQSTDITGAARTLNINAFGGEVSIGTAGVNSLMVHGNLRYSGSLSQVSDVRVKKNIRPLNNSLDKITKINCYTYDRTDDNSKDQMGVIAQELEKIYPELITTGKYGEIEDFKTVNYSGLIPALIEAVKEQQKTIDKLNLRLEILEGK</sequence>
<gene>
    <name evidence="3" type="ORF">ACFFUQ_18030</name>
</gene>
<dbReference type="RefSeq" id="WP_290260070.1">
    <property type="nucleotide sequence ID" value="NZ_JAUFQQ010000003.1"/>
</dbReference>
<dbReference type="Proteomes" id="UP001589589">
    <property type="component" value="Unassembled WGS sequence"/>
</dbReference>
<feature type="chain" id="PRO_5045533313" evidence="1">
    <location>
        <begin position="19"/>
        <end position="913"/>
    </location>
</feature>
<dbReference type="InterPro" id="IPR030392">
    <property type="entry name" value="S74_ICA"/>
</dbReference>
<reference evidence="3 4" key="1">
    <citation type="submission" date="2024-09" db="EMBL/GenBank/DDBJ databases">
        <authorList>
            <person name="Sun Q."/>
            <person name="Mori K."/>
        </authorList>
    </citation>
    <scope>NUCLEOTIDE SEQUENCE [LARGE SCALE GENOMIC DNA]</scope>
    <source>
        <strain evidence="3 4">CECT 7908</strain>
    </source>
</reference>
<evidence type="ECO:0000313" key="4">
    <source>
        <dbReference type="Proteomes" id="UP001589589"/>
    </source>
</evidence>
<evidence type="ECO:0000259" key="2">
    <source>
        <dbReference type="PROSITE" id="PS51688"/>
    </source>
</evidence>
<evidence type="ECO:0000313" key="3">
    <source>
        <dbReference type="EMBL" id="MFB9065920.1"/>
    </source>
</evidence>
<dbReference type="EMBL" id="JBHMEX010000058">
    <property type="protein sequence ID" value="MFB9065920.1"/>
    <property type="molecule type" value="Genomic_DNA"/>
</dbReference>
<proteinExistence type="predicted"/>
<keyword evidence="1" id="KW-0732">Signal</keyword>